<dbReference type="Proteomes" id="UP000095283">
    <property type="component" value="Unplaced"/>
</dbReference>
<organism evidence="1 2">
    <name type="scientific">Heterorhabditis bacteriophora</name>
    <name type="common">Entomopathogenic nematode worm</name>
    <dbReference type="NCBI Taxonomy" id="37862"/>
    <lineage>
        <taxon>Eukaryota</taxon>
        <taxon>Metazoa</taxon>
        <taxon>Ecdysozoa</taxon>
        <taxon>Nematoda</taxon>
        <taxon>Chromadorea</taxon>
        <taxon>Rhabditida</taxon>
        <taxon>Rhabditina</taxon>
        <taxon>Rhabditomorpha</taxon>
        <taxon>Strongyloidea</taxon>
        <taxon>Heterorhabditidae</taxon>
        <taxon>Heterorhabditis</taxon>
    </lineage>
</organism>
<protein>
    <submittedName>
        <fullName evidence="2">Uncharacterized protein</fullName>
    </submittedName>
</protein>
<evidence type="ECO:0000313" key="2">
    <source>
        <dbReference type="WBParaSite" id="Hba_03561"/>
    </source>
</evidence>
<reference evidence="2" key="1">
    <citation type="submission" date="2016-11" db="UniProtKB">
        <authorList>
            <consortium name="WormBaseParasite"/>
        </authorList>
    </citation>
    <scope>IDENTIFICATION</scope>
</reference>
<evidence type="ECO:0000313" key="1">
    <source>
        <dbReference type="Proteomes" id="UP000095283"/>
    </source>
</evidence>
<dbReference type="WBParaSite" id="Hba_03561">
    <property type="protein sequence ID" value="Hba_03561"/>
    <property type="gene ID" value="Hba_03561"/>
</dbReference>
<accession>A0A1I7WF53</accession>
<sequence>MPIIDLQNKMVIKILVNSMLERIFQKW</sequence>
<proteinExistence type="predicted"/>
<dbReference type="AlphaFoldDB" id="A0A1I7WF53"/>
<name>A0A1I7WF53_HETBA</name>
<keyword evidence="1" id="KW-1185">Reference proteome</keyword>